<accession>N1QL35</accession>
<dbReference type="Gene3D" id="1.20.5.170">
    <property type="match status" value="1"/>
</dbReference>
<dbReference type="PROSITE" id="PS00036">
    <property type="entry name" value="BZIP_BASIC"/>
    <property type="match status" value="1"/>
</dbReference>
<feature type="region of interest" description="Disordered" evidence="1">
    <location>
        <begin position="1"/>
        <end position="133"/>
    </location>
</feature>
<dbReference type="CDD" id="cd14688">
    <property type="entry name" value="bZIP_YAP"/>
    <property type="match status" value="1"/>
</dbReference>
<evidence type="ECO:0000313" key="4">
    <source>
        <dbReference type="Proteomes" id="UP000016931"/>
    </source>
</evidence>
<evidence type="ECO:0000313" key="3">
    <source>
        <dbReference type="EMBL" id="EMF11891.1"/>
    </source>
</evidence>
<feature type="region of interest" description="Disordered" evidence="1">
    <location>
        <begin position="347"/>
        <end position="383"/>
    </location>
</feature>
<name>N1QL35_SPHMS</name>
<dbReference type="OrthoDB" id="5374328at2759"/>
<feature type="compositionally biased region" description="Low complexity" evidence="1">
    <location>
        <begin position="23"/>
        <end position="43"/>
    </location>
</feature>
<evidence type="ECO:0000259" key="2">
    <source>
        <dbReference type="PROSITE" id="PS00036"/>
    </source>
</evidence>
<feature type="region of interest" description="Disordered" evidence="1">
    <location>
        <begin position="214"/>
        <end position="255"/>
    </location>
</feature>
<evidence type="ECO:0000256" key="1">
    <source>
        <dbReference type="SAM" id="MobiDB-lite"/>
    </source>
</evidence>
<dbReference type="eggNOG" id="ENOG502QUE5">
    <property type="taxonomic scope" value="Eukaryota"/>
</dbReference>
<dbReference type="OMA" id="DQNCACK"/>
<dbReference type="HOGENOM" id="CLU_602915_0_0_1"/>
<feature type="domain" description="BZIP" evidence="2">
    <location>
        <begin position="132"/>
        <end position="147"/>
    </location>
</feature>
<dbReference type="RefSeq" id="XP_016760012.1">
    <property type="nucleotide sequence ID" value="XM_016905739.1"/>
</dbReference>
<gene>
    <name evidence="3" type="ORF">SEPMUDRAFT_149740</name>
</gene>
<organism evidence="3 4">
    <name type="scientific">Sphaerulina musiva (strain SO2202)</name>
    <name type="common">Poplar stem canker fungus</name>
    <name type="synonym">Septoria musiva</name>
    <dbReference type="NCBI Taxonomy" id="692275"/>
    <lineage>
        <taxon>Eukaryota</taxon>
        <taxon>Fungi</taxon>
        <taxon>Dikarya</taxon>
        <taxon>Ascomycota</taxon>
        <taxon>Pezizomycotina</taxon>
        <taxon>Dothideomycetes</taxon>
        <taxon>Dothideomycetidae</taxon>
        <taxon>Mycosphaerellales</taxon>
        <taxon>Mycosphaerellaceae</taxon>
        <taxon>Sphaerulina</taxon>
    </lineage>
</organism>
<dbReference type="GO" id="GO:0003700">
    <property type="term" value="F:DNA-binding transcription factor activity"/>
    <property type="evidence" value="ECO:0007669"/>
    <property type="project" value="InterPro"/>
</dbReference>
<protein>
    <recommendedName>
        <fullName evidence="2">BZIP domain-containing protein</fullName>
    </recommendedName>
</protein>
<dbReference type="EMBL" id="KB456265">
    <property type="protein sequence ID" value="EMF11891.1"/>
    <property type="molecule type" value="Genomic_DNA"/>
</dbReference>
<dbReference type="Proteomes" id="UP000016931">
    <property type="component" value="Unassembled WGS sequence"/>
</dbReference>
<sequence>MSSASTPDTNDDHADQTSYASTLQQQDLQQQQQQHASQQFQRFRAFDSSKHAQPASACPHGSNATAAPKVAIPKSGSFSTKREESPGGPIVDTGEPSEMTAKRSGPMSANITVPPRPRPGRKPIAQEDAQDRRRFQNRLAQRQFRDKRARKNVELEETLKEQKADRQRVEGEYRNTIATLQARDQEKEQQMQEMKAKTERLERELEELRDVLHRMRSERDQARNSSVGSFRDAAGQPFSSQSYGPGAGTPNSSDYEVDFTNYGRASSNYALQHLSSNESNAMDFSLDNEDPCGFCTDDQNCACKQGQKQHKAKPTPIEPRISTSMPGSCDMCRSDPERARACREMAAATRPAGKDGEARTASTLDAHRGSSNSSTTMPPPPRVSCSAMVDEFNKFGERTSSISGLFGGKSLTAYPVTKGGYEFDESQAAEVLSTLHRRSEGARSVSSYADSQAM</sequence>
<dbReference type="AlphaFoldDB" id="N1QL35"/>
<reference evidence="3 4" key="1">
    <citation type="journal article" date="2012" name="PLoS Pathog.">
        <title>Diverse lifestyles and strategies of plant pathogenesis encoded in the genomes of eighteen Dothideomycetes fungi.</title>
        <authorList>
            <person name="Ohm R.A."/>
            <person name="Feau N."/>
            <person name="Henrissat B."/>
            <person name="Schoch C.L."/>
            <person name="Horwitz B.A."/>
            <person name="Barry K.W."/>
            <person name="Condon B.J."/>
            <person name="Copeland A.C."/>
            <person name="Dhillon B."/>
            <person name="Glaser F."/>
            <person name="Hesse C.N."/>
            <person name="Kosti I."/>
            <person name="LaButti K."/>
            <person name="Lindquist E.A."/>
            <person name="Lucas S."/>
            <person name="Salamov A.A."/>
            <person name="Bradshaw R.E."/>
            <person name="Ciuffetti L."/>
            <person name="Hamelin R.C."/>
            <person name="Kema G.H.J."/>
            <person name="Lawrence C."/>
            <person name="Scott J.A."/>
            <person name="Spatafora J.W."/>
            <person name="Turgeon B.G."/>
            <person name="de Wit P.J.G.M."/>
            <person name="Zhong S."/>
            <person name="Goodwin S.B."/>
            <person name="Grigoriev I.V."/>
        </authorList>
    </citation>
    <scope>NUCLEOTIDE SEQUENCE [LARGE SCALE GENOMIC DNA]</scope>
    <source>
        <strain evidence="3 4">SO2202</strain>
    </source>
</reference>
<dbReference type="InterPro" id="IPR004827">
    <property type="entry name" value="bZIP"/>
</dbReference>
<dbReference type="STRING" id="692275.N1QL35"/>
<dbReference type="GeneID" id="27902876"/>
<feature type="compositionally biased region" description="Polar residues" evidence="1">
    <location>
        <begin position="237"/>
        <end position="254"/>
    </location>
</feature>
<proteinExistence type="predicted"/>
<keyword evidence="4" id="KW-1185">Reference proteome</keyword>